<dbReference type="Pfam" id="PF08592">
    <property type="entry name" value="Anthrone_oxy"/>
    <property type="match status" value="1"/>
</dbReference>
<keyword evidence="1" id="KW-1133">Transmembrane helix</keyword>
<organism evidence="2 3">
    <name type="scientific">Mucor circinelloides f. circinelloides (strain 1006PhL)</name>
    <name type="common">Mucormycosis agent</name>
    <name type="synonym">Calyptromyces circinelloides</name>
    <dbReference type="NCBI Taxonomy" id="1220926"/>
    <lineage>
        <taxon>Eukaryota</taxon>
        <taxon>Fungi</taxon>
        <taxon>Fungi incertae sedis</taxon>
        <taxon>Mucoromycota</taxon>
        <taxon>Mucoromycotina</taxon>
        <taxon>Mucoromycetes</taxon>
        <taxon>Mucorales</taxon>
        <taxon>Mucorineae</taxon>
        <taxon>Mucoraceae</taxon>
        <taxon>Mucor</taxon>
    </lineage>
</organism>
<dbReference type="OrthoDB" id="5954308at2759"/>
<evidence type="ECO:0000313" key="2">
    <source>
        <dbReference type="EMBL" id="EPB85443.1"/>
    </source>
</evidence>
<keyword evidence="3" id="KW-1185">Reference proteome</keyword>
<dbReference type="eggNOG" id="ENOG502RHFF">
    <property type="taxonomic scope" value="Eukaryota"/>
</dbReference>
<dbReference type="InterPro" id="IPR013901">
    <property type="entry name" value="Anthrone_oxy"/>
</dbReference>
<keyword evidence="1" id="KW-0472">Membrane</keyword>
<feature type="transmembrane region" description="Helical" evidence="1">
    <location>
        <begin position="57"/>
        <end position="74"/>
    </location>
</feature>
<keyword evidence="1" id="KW-0812">Transmembrane</keyword>
<dbReference type="Proteomes" id="UP000014254">
    <property type="component" value="Unassembled WGS sequence"/>
</dbReference>
<dbReference type="PANTHER" id="PTHR36535:SF1">
    <property type="entry name" value="DUF1772 DOMAIN-CONTAINING PROTEIN"/>
    <property type="match status" value="1"/>
</dbReference>
<dbReference type="OMA" id="NAVCYYR"/>
<evidence type="ECO:0008006" key="4">
    <source>
        <dbReference type="Google" id="ProtNLM"/>
    </source>
</evidence>
<reference evidence="3" key="1">
    <citation type="submission" date="2013-05" db="EMBL/GenBank/DDBJ databases">
        <title>The Genome sequence of Mucor circinelloides f. circinelloides 1006PhL.</title>
        <authorList>
            <consortium name="The Broad Institute Genomics Platform"/>
            <person name="Cuomo C."/>
            <person name="Earl A."/>
            <person name="Findley K."/>
            <person name="Lee S.C."/>
            <person name="Walker B."/>
            <person name="Young S."/>
            <person name="Zeng Q."/>
            <person name="Gargeya S."/>
            <person name="Fitzgerald M."/>
            <person name="Haas B."/>
            <person name="Abouelleil A."/>
            <person name="Allen A.W."/>
            <person name="Alvarado L."/>
            <person name="Arachchi H.M."/>
            <person name="Berlin A.M."/>
            <person name="Chapman S.B."/>
            <person name="Gainer-Dewar J."/>
            <person name="Goldberg J."/>
            <person name="Griggs A."/>
            <person name="Gujja S."/>
            <person name="Hansen M."/>
            <person name="Howarth C."/>
            <person name="Imamovic A."/>
            <person name="Ireland A."/>
            <person name="Larimer J."/>
            <person name="McCowan C."/>
            <person name="Murphy C."/>
            <person name="Pearson M."/>
            <person name="Poon T.W."/>
            <person name="Priest M."/>
            <person name="Roberts A."/>
            <person name="Saif S."/>
            <person name="Shea T."/>
            <person name="Sisk P."/>
            <person name="Sykes S."/>
            <person name="Wortman J."/>
            <person name="Nusbaum C."/>
            <person name="Birren B."/>
        </authorList>
    </citation>
    <scope>NUCLEOTIDE SEQUENCE [LARGE SCALE GENOMIC DNA]</scope>
    <source>
        <strain evidence="3">1006PhL</strain>
    </source>
</reference>
<accession>S2JS28</accession>
<dbReference type="InParanoid" id="S2JS28"/>
<feature type="transmembrane region" description="Helical" evidence="1">
    <location>
        <begin position="16"/>
        <end position="37"/>
    </location>
</feature>
<gene>
    <name evidence="2" type="ORF">HMPREF1544_07814</name>
</gene>
<dbReference type="AlphaFoldDB" id="S2JS28"/>
<feature type="transmembrane region" description="Helical" evidence="1">
    <location>
        <begin position="81"/>
        <end position="102"/>
    </location>
</feature>
<evidence type="ECO:0000256" key="1">
    <source>
        <dbReference type="SAM" id="Phobius"/>
    </source>
</evidence>
<name>S2JS28_MUCC1</name>
<feature type="transmembrane region" description="Helical" evidence="1">
    <location>
        <begin position="132"/>
        <end position="149"/>
    </location>
</feature>
<dbReference type="VEuPathDB" id="FungiDB:HMPREF1544_07814"/>
<protein>
    <recommendedName>
        <fullName evidence="4">DUF1772 domain-containing protein</fullName>
    </recommendedName>
</protein>
<proteinExistence type="predicted"/>
<sequence length="150" mass="16845">MSSLATLIYAPRSIGLFANGVFAGLGFCMNFVFVPAIKATKDPLPVFYQVYAKASKIAVLSIVASTAANAVCYYRTKDTRFIYSTALSFVSLPYTFFCIMPVNNQLFAMEKEGSNYDRKKVEQHITKWNKLQYVRTISGTAAFLINILYR</sequence>
<dbReference type="EMBL" id="KE124012">
    <property type="protein sequence ID" value="EPB85443.1"/>
    <property type="molecule type" value="Genomic_DNA"/>
</dbReference>
<dbReference type="PANTHER" id="PTHR36535">
    <property type="entry name" value="YALI0E30327P"/>
    <property type="match status" value="1"/>
</dbReference>
<evidence type="ECO:0000313" key="3">
    <source>
        <dbReference type="Proteomes" id="UP000014254"/>
    </source>
</evidence>